<proteinExistence type="predicted"/>
<keyword evidence="1" id="KW-0446">Lipid-binding</keyword>
<evidence type="ECO:0000313" key="4">
    <source>
        <dbReference type="Proteomes" id="UP000270856"/>
    </source>
</evidence>
<protein>
    <submittedName>
        <fullName evidence="3">Phosphatidylserine decarboxylase</fullName>
    </submittedName>
</protein>
<dbReference type="GO" id="GO:0006631">
    <property type="term" value="P:fatty acid metabolic process"/>
    <property type="evidence" value="ECO:0007669"/>
    <property type="project" value="TreeGrafter"/>
</dbReference>
<dbReference type="Gene3D" id="1.20.80.10">
    <property type="match status" value="1"/>
</dbReference>
<keyword evidence="4" id="KW-1185">Reference proteome</keyword>
<dbReference type="InterPro" id="IPR035984">
    <property type="entry name" value="Acyl-CoA-binding_sf"/>
</dbReference>
<dbReference type="PANTHER" id="PTHR23310:SF62">
    <property type="entry name" value="ACYL-COA BINDING PROTEIN 1, ISOFORM A"/>
    <property type="match status" value="1"/>
</dbReference>
<feature type="domain" description="ACB" evidence="2">
    <location>
        <begin position="4"/>
        <end position="89"/>
    </location>
</feature>
<dbReference type="PANTHER" id="PTHR23310">
    <property type="entry name" value="ACYL-COA-BINDING PROTEIN, ACBP"/>
    <property type="match status" value="1"/>
</dbReference>
<dbReference type="GO" id="GO:0000062">
    <property type="term" value="F:fatty-acyl-CoA binding"/>
    <property type="evidence" value="ECO:0007669"/>
    <property type="project" value="InterPro"/>
</dbReference>
<dbReference type="SUPFAM" id="SSF47027">
    <property type="entry name" value="Acyl-CoA binding protein"/>
    <property type="match status" value="1"/>
</dbReference>
<dbReference type="EMBL" id="RPFJ01000003">
    <property type="protein sequence ID" value="RPD99544.1"/>
    <property type="molecule type" value="Genomic_DNA"/>
</dbReference>
<dbReference type="PRINTS" id="PR00689">
    <property type="entry name" value="ACOABINDINGP"/>
</dbReference>
<dbReference type="OrthoDB" id="981216at2"/>
<dbReference type="RefSeq" id="WP_123896509.1">
    <property type="nucleotide sequence ID" value="NZ_RPFJ01000003.1"/>
</dbReference>
<dbReference type="Pfam" id="PF00887">
    <property type="entry name" value="ACBP"/>
    <property type="match status" value="1"/>
</dbReference>
<evidence type="ECO:0000256" key="1">
    <source>
        <dbReference type="ARBA" id="ARBA00023121"/>
    </source>
</evidence>
<name>A0A3N4NTR8_9FLAO</name>
<organism evidence="3 4">
    <name type="scientific">Aureibaculum marinum</name>
    <dbReference type="NCBI Taxonomy" id="2487930"/>
    <lineage>
        <taxon>Bacteria</taxon>
        <taxon>Pseudomonadati</taxon>
        <taxon>Bacteroidota</taxon>
        <taxon>Flavobacteriia</taxon>
        <taxon>Flavobacteriales</taxon>
        <taxon>Flavobacteriaceae</taxon>
        <taxon>Aureibaculum</taxon>
    </lineage>
</organism>
<gene>
    <name evidence="3" type="ORF">EGM88_03080</name>
</gene>
<comment type="caution">
    <text evidence="3">The sequence shown here is derived from an EMBL/GenBank/DDBJ whole genome shotgun (WGS) entry which is preliminary data.</text>
</comment>
<dbReference type="Proteomes" id="UP000270856">
    <property type="component" value="Unassembled WGS sequence"/>
</dbReference>
<evidence type="ECO:0000259" key="2">
    <source>
        <dbReference type="PROSITE" id="PS51228"/>
    </source>
</evidence>
<dbReference type="AlphaFoldDB" id="A0A3N4NTR8"/>
<evidence type="ECO:0000313" key="3">
    <source>
        <dbReference type="EMBL" id="RPD99544.1"/>
    </source>
</evidence>
<sequence>MSKLDDKFKIAFEIASNMTQRVPPDIMLKFYAYYKQATKGEKYKQPERGIPLRNAFKLNAWLQIKNLSTEEAKEKYIALVEEITNKKIE</sequence>
<dbReference type="InterPro" id="IPR014352">
    <property type="entry name" value="FERM/acyl-CoA-bd_prot_sf"/>
</dbReference>
<dbReference type="PROSITE" id="PS51228">
    <property type="entry name" value="ACB_2"/>
    <property type="match status" value="1"/>
</dbReference>
<accession>A0A3N4NTR8</accession>
<reference evidence="3 4" key="1">
    <citation type="submission" date="2018-11" db="EMBL/GenBank/DDBJ databases">
        <title>Aureibaculum marinum gen. nov., sp. nov., a member of the family Flavobacteriaceae isolated from the Bohai Sea.</title>
        <authorList>
            <person name="Ji X."/>
        </authorList>
    </citation>
    <scope>NUCLEOTIDE SEQUENCE [LARGE SCALE GENOMIC DNA]</scope>
    <source>
        <strain evidence="3 4">BH-SD17</strain>
    </source>
</reference>
<dbReference type="InterPro" id="IPR000582">
    <property type="entry name" value="Acyl-CoA-binding_protein"/>
</dbReference>